<dbReference type="PANTHER" id="PTHR42789:SF1">
    <property type="entry name" value="D-ISOMER SPECIFIC 2-HYDROXYACID DEHYDROGENASE FAMILY PROTEIN (AFU_ORTHOLOGUE AFUA_6G10090)"/>
    <property type="match status" value="1"/>
</dbReference>
<evidence type="ECO:0000313" key="8">
    <source>
        <dbReference type="EMBL" id="NDY83177.1"/>
    </source>
</evidence>
<dbReference type="EMBL" id="JAAGRN010000004">
    <property type="protein sequence ID" value="NDY83177.1"/>
    <property type="molecule type" value="Genomic_DNA"/>
</dbReference>
<dbReference type="InterPro" id="IPR029753">
    <property type="entry name" value="D-isomer_DH_CS"/>
</dbReference>
<dbReference type="SUPFAM" id="SSF51735">
    <property type="entry name" value="NAD(P)-binding Rossmann-fold domains"/>
    <property type="match status" value="1"/>
</dbReference>
<dbReference type="InterPro" id="IPR029752">
    <property type="entry name" value="D-isomer_DH_CS1"/>
</dbReference>
<keyword evidence="2" id="KW-0028">Amino-acid biosynthesis</keyword>
<feature type="domain" description="D-isomer specific 2-hydroxyacid dehydrogenase NAD-binding" evidence="7">
    <location>
        <begin position="107"/>
        <end position="281"/>
    </location>
</feature>
<dbReference type="InterPro" id="IPR036291">
    <property type="entry name" value="NAD(P)-bd_dom_sf"/>
</dbReference>
<gene>
    <name evidence="8" type="ORF">G3I67_08025</name>
</gene>
<dbReference type="GO" id="GO:0008652">
    <property type="term" value="P:amino acid biosynthetic process"/>
    <property type="evidence" value="ECO:0007669"/>
    <property type="project" value="UniProtKB-KW"/>
</dbReference>
<dbReference type="GO" id="GO:0051287">
    <property type="term" value="F:NAD binding"/>
    <property type="evidence" value="ECO:0007669"/>
    <property type="project" value="InterPro"/>
</dbReference>
<feature type="domain" description="D-isomer specific 2-hydroxyacid dehydrogenase catalytic" evidence="6">
    <location>
        <begin position="16"/>
        <end position="312"/>
    </location>
</feature>
<organism evidence="8">
    <name type="scientific">Sheuella amnicola</name>
    <dbReference type="NCBI Taxonomy" id="2707330"/>
    <lineage>
        <taxon>Bacteria</taxon>
        <taxon>Pseudomonadati</taxon>
        <taxon>Pseudomonadota</taxon>
        <taxon>Betaproteobacteria</taxon>
        <taxon>Burkholderiales</taxon>
        <taxon>Alcaligenaceae</taxon>
        <taxon>Sheuella</taxon>
    </lineage>
</organism>
<dbReference type="AlphaFoldDB" id="A0A6B2R2C2"/>
<dbReference type="PROSITE" id="PS00670">
    <property type="entry name" value="D_2_HYDROXYACID_DH_2"/>
    <property type="match status" value="1"/>
</dbReference>
<evidence type="ECO:0000256" key="3">
    <source>
        <dbReference type="ARBA" id="ARBA00023002"/>
    </source>
</evidence>
<evidence type="ECO:0000259" key="7">
    <source>
        <dbReference type="Pfam" id="PF02826"/>
    </source>
</evidence>
<dbReference type="GO" id="GO:0003714">
    <property type="term" value="F:transcription corepressor activity"/>
    <property type="evidence" value="ECO:0007669"/>
    <property type="project" value="InterPro"/>
</dbReference>
<dbReference type="InterPro" id="IPR006139">
    <property type="entry name" value="D-isomer_2_OHA_DH_cat_dom"/>
</dbReference>
<evidence type="ECO:0000256" key="5">
    <source>
        <dbReference type="RuleBase" id="RU003719"/>
    </source>
</evidence>
<keyword evidence="3 5" id="KW-0560">Oxidoreductase</keyword>
<dbReference type="PANTHER" id="PTHR42789">
    <property type="entry name" value="D-ISOMER SPECIFIC 2-HYDROXYACID DEHYDROGENASE FAMILY PROTEIN (AFU_ORTHOLOGUE AFUA_6G10090)"/>
    <property type="match status" value="1"/>
</dbReference>
<accession>A0A6B2R2C2</accession>
<dbReference type="PROSITE" id="PS00671">
    <property type="entry name" value="D_2_HYDROXYACID_DH_3"/>
    <property type="match status" value="1"/>
</dbReference>
<protein>
    <submittedName>
        <fullName evidence="8">C-terminal binding protein</fullName>
    </submittedName>
</protein>
<dbReference type="SUPFAM" id="SSF52283">
    <property type="entry name" value="Formate/glycerate dehydrogenase catalytic domain-like"/>
    <property type="match status" value="1"/>
</dbReference>
<evidence type="ECO:0000256" key="2">
    <source>
        <dbReference type="ARBA" id="ARBA00022605"/>
    </source>
</evidence>
<comment type="caution">
    <text evidence="8">The sequence shown here is derived from an EMBL/GenBank/DDBJ whole genome shotgun (WGS) entry which is preliminary data.</text>
</comment>
<dbReference type="GO" id="GO:0016616">
    <property type="term" value="F:oxidoreductase activity, acting on the CH-OH group of donors, NAD or NADP as acceptor"/>
    <property type="evidence" value="ECO:0007669"/>
    <property type="project" value="InterPro"/>
</dbReference>
<evidence type="ECO:0000256" key="4">
    <source>
        <dbReference type="ARBA" id="ARBA00023027"/>
    </source>
</evidence>
<comment type="similarity">
    <text evidence="1 5">Belongs to the D-isomer specific 2-hydroxyacid dehydrogenase family.</text>
</comment>
<dbReference type="InterPro" id="IPR006140">
    <property type="entry name" value="D-isomer_DH_NAD-bd"/>
</dbReference>
<reference evidence="8" key="1">
    <citation type="submission" date="2020-02" db="EMBL/GenBank/DDBJ databases">
        <authorList>
            <person name="Chen W.-M."/>
        </authorList>
    </citation>
    <scope>NUCLEOTIDE SEQUENCE</scope>
    <source>
        <strain evidence="8">NBD-18</strain>
    </source>
</reference>
<keyword evidence="4" id="KW-0520">NAD</keyword>
<dbReference type="Pfam" id="PF00389">
    <property type="entry name" value="2-Hacid_dh"/>
    <property type="match status" value="1"/>
</dbReference>
<dbReference type="CDD" id="cd05299">
    <property type="entry name" value="CtBP_dh"/>
    <property type="match status" value="1"/>
</dbReference>
<dbReference type="InterPro" id="IPR043322">
    <property type="entry name" value="CtBP"/>
</dbReference>
<evidence type="ECO:0000256" key="1">
    <source>
        <dbReference type="ARBA" id="ARBA00005854"/>
    </source>
</evidence>
<sequence length="317" mass="34923">MKVLITDFDFPNVDLELGLFKQAGLEVVTAQCKTEDELIAAGRDVDAFLLQYAPANRKVFEALPKLKIVSRYGAGFDTINTADAQACGVWVGNSPDYGVHEVSSHAFAMALNLTRHLSFYDRDIRTGNWHYLTPGVLKRPLNMTVGILGLGRIGKRFAHIARETFGRVIACDPHIMAYDFPPYVERVDMETLFKTADIISIHTPLNDETRNIVNKDVLKLMKPGSYIVNTARGGIVDVDDALDALNSGQLGGLALDVLPIEPPGNHPLVSHPRTILTPHAAFFSREAEIELRSKAAQNIITFAKTGKPDYVVIQGTR</sequence>
<proteinExistence type="inferred from homology"/>
<dbReference type="PROSITE" id="PS00065">
    <property type="entry name" value="D_2_HYDROXYACID_DH_1"/>
    <property type="match status" value="1"/>
</dbReference>
<name>A0A6B2R2C2_9BURK</name>
<dbReference type="RefSeq" id="WP_163653942.1">
    <property type="nucleotide sequence ID" value="NZ_JAAGRN010000004.1"/>
</dbReference>
<evidence type="ECO:0000259" key="6">
    <source>
        <dbReference type="Pfam" id="PF00389"/>
    </source>
</evidence>
<dbReference type="Pfam" id="PF02826">
    <property type="entry name" value="2-Hacid_dh_C"/>
    <property type="match status" value="1"/>
</dbReference>
<dbReference type="Gene3D" id="3.40.50.720">
    <property type="entry name" value="NAD(P)-binding Rossmann-like Domain"/>
    <property type="match status" value="2"/>
</dbReference>
<dbReference type="InterPro" id="IPR050857">
    <property type="entry name" value="D-2-hydroxyacid_DH"/>
</dbReference>